<dbReference type="InterPro" id="IPR037094">
    <property type="entry name" value="Glyco_hydro_38_cen_sf"/>
</dbReference>
<dbReference type="GO" id="GO:0005764">
    <property type="term" value="C:lysosome"/>
    <property type="evidence" value="ECO:0007669"/>
    <property type="project" value="TreeGrafter"/>
</dbReference>
<keyword evidence="10" id="KW-1185">Reference proteome</keyword>
<dbReference type="Pfam" id="PF07748">
    <property type="entry name" value="Glyco_hydro_38C"/>
    <property type="match status" value="1"/>
</dbReference>
<dbReference type="Gene3D" id="1.20.1270.50">
    <property type="entry name" value="Glycoside hydrolase family 38, central domain"/>
    <property type="match status" value="1"/>
</dbReference>
<dbReference type="CDD" id="cd00451">
    <property type="entry name" value="GH38N_AMII_euk"/>
    <property type="match status" value="1"/>
</dbReference>
<keyword evidence="5" id="KW-1015">Disulfide bond</keyword>
<evidence type="ECO:0000256" key="1">
    <source>
        <dbReference type="ARBA" id="ARBA00009792"/>
    </source>
</evidence>
<dbReference type="InterPro" id="IPR011330">
    <property type="entry name" value="Glyco_hydro/deAcase_b/a-brl"/>
</dbReference>
<evidence type="ECO:0000256" key="7">
    <source>
        <dbReference type="RuleBase" id="RU361199"/>
    </source>
</evidence>
<dbReference type="GO" id="GO:0030246">
    <property type="term" value="F:carbohydrate binding"/>
    <property type="evidence" value="ECO:0007669"/>
    <property type="project" value="InterPro"/>
</dbReference>
<dbReference type="SUPFAM" id="SSF74650">
    <property type="entry name" value="Galactose mutarotase-like"/>
    <property type="match status" value="1"/>
</dbReference>
<keyword evidence="3 7" id="KW-0378">Hydrolase</keyword>
<dbReference type="Gene3D" id="2.60.40.1180">
    <property type="entry name" value="Golgi alpha-mannosidase II"/>
    <property type="match status" value="1"/>
</dbReference>
<keyword evidence="4 7" id="KW-0862">Zinc</keyword>
<accession>A0AAU9JG61</accession>
<dbReference type="InterPro" id="IPR028995">
    <property type="entry name" value="Glyco_hydro_57/38_cen_sf"/>
</dbReference>
<dbReference type="AlphaFoldDB" id="A0AAU9JG61"/>
<dbReference type="GO" id="GO:0046872">
    <property type="term" value="F:metal ion binding"/>
    <property type="evidence" value="ECO:0007669"/>
    <property type="project" value="UniProtKB-KW"/>
</dbReference>
<evidence type="ECO:0000313" key="9">
    <source>
        <dbReference type="EMBL" id="CAG9324132.1"/>
    </source>
</evidence>
<keyword evidence="2 7" id="KW-0479">Metal-binding</keyword>
<dbReference type="InterPro" id="IPR011013">
    <property type="entry name" value="Gal_mutarotase_sf_dom"/>
</dbReference>
<dbReference type="InterPro" id="IPR050843">
    <property type="entry name" value="Glycosyl_Hydrlase_38"/>
</dbReference>
<evidence type="ECO:0000256" key="6">
    <source>
        <dbReference type="ARBA" id="ARBA00023295"/>
    </source>
</evidence>
<comment type="similarity">
    <text evidence="1 7">Belongs to the glycosyl hydrolase 38 family.</text>
</comment>
<dbReference type="GO" id="GO:0004559">
    <property type="term" value="F:alpha-mannosidase activity"/>
    <property type="evidence" value="ECO:0007669"/>
    <property type="project" value="InterPro"/>
</dbReference>
<dbReference type="PANTHER" id="PTHR11607">
    <property type="entry name" value="ALPHA-MANNOSIDASE"/>
    <property type="match status" value="1"/>
</dbReference>
<proteinExistence type="inferred from homology"/>
<organism evidence="9 10">
    <name type="scientific">Blepharisma stoltei</name>
    <dbReference type="NCBI Taxonomy" id="1481888"/>
    <lineage>
        <taxon>Eukaryota</taxon>
        <taxon>Sar</taxon>
        <taxon>Alveolata</taxon>
        <taxon>Ciliophora</taxon>
        <taxon>Postciliodesmatophora</taxon>
        <taxon>Heterotrichea</taxon>
        <taxon>Heterotrichida</taxon>
        <taxon>Blepharismidae</taxon>
        <taxon>Blepharisma</taxon>
    </lineage>
</organism>
<dbReference type="PANTHER" id="PTHR11607:SF3">
    <property type="entry name" value="LYSOSOMAL ALPHA-MANNOSIDASE"/>
    <property type="match status" value="1"/>
</dbReference>
<dbReference type="SUPFAM" id="SSF88713">
    <property type="entry name" value="Glycoside hydrolase/deacetylase"/>
    <property type="match status" value="1"/>
</dbReference>
<comment type="caution">
    <text evidence="9">The sequence shown here is derived from an EMBL/GenBank/DDBJ whole genome shotgun (WGS) entry which is preliminary data.</text>
</comment>
<name>A0AAU9JG61_9CILI</name>
<evidence type="ECO:0000256" key="2">
    <source>
        <dbReference type="ARBA" id="ARBA00022723"/>
    </source>
</evidence>
<sequence>MKNNYIIAMDSPIEVFIVPHTHCDPGWLETMEWYYENRVRNIFQTIITLLSENDKLKMVWCETSFLKMWMDEQSHEIQTKTKKLIEKGQLEIVGGGYIQTDEACPDIDMIIRQIEHGHEYLYETFSIPKVKVGWQIDPFGHSALLPSIFAKFGYEYHVINRIDTAFKRQLISEGNLEFVWYGSNLGQNESIFTHVLYEHYSPPRILHPWDPFYCFGNGDLTQEILESSAEKLYDLAVKRRSAYKTSKIMFLYGDDFWFSNLKQSRIGFEKIEALVDYVNSSERFQNFKIKIATASEYFEAVRKENVRFSVYRGDFFPYRVFRGEPRSIYWTGYYTTRPLLKKLIWEAHSLARAAEISKTFSAEKCFLAYEASLALHHDAITGTCRPHVAHDYKKRLKNDIYQAARTIASVITSKFSLTKEISFTLTLPYRVIIVYNPLNWAKTSLLSLSTPKKTYLEIRDGKGNFINSQIVKDFSNDEYTVYFKAELPSLSFSAFFITQHDEPIENCSIDSDVNQGYILSDSYHSIEFSKTGMVKNISKENKKLEISQQFWMYPGPRSGAYIFKPISEGKKLKNLSLQAINISTGPIVQVAEVLWKRKSKQPSERLYYQKVILYGENKFSWDFGVFAYKDEEILVRLTSKEIVDQTWLFTSNSGDLRSRAYSQCDYSDKGNNMYPIPGGFAVKMQNHYMKMFPSYPVGLGMASENSFELLLHRNLTHDDWLGMCTGVIDKTYAHHHFDIEFGESLNSQFLKSYVETKTVPYLFSVINKELDVTLDNWREAKQFRTQWNHETNHELGYENSQVYLSSALAKNNSFIFRVFNFSNEKQLISMKNFTILDRIRFGGYEHVQESEKFQESSEEIVYSNKPNSSFPIQLYASQPIPDTQFHLLPSEFSTFISAKIIK</sequence>
<gene>
    <name evidence="9" type="ORF">BSTOLATCC_MIC35153</name>
</gene>
<evidence type="ECO:0000256" key="5">
    <source>
        <dbReference type="ARBA" id="ARBA00023157"/>
    </source>
</evidence>
<dbReference type="Proteomes" id="UP001162131">
    <property type="component" value="Unassembled WGS sequence"/>
</dbReference>
<feature type="domain" description="Glycoside hydrolase family 38 central" evidence="8">
    <location>
        <begin position="328"/>
        <end position="396"/>
    </location>
</feature>
<evidence type="ECO:0000259" key="8">
    <source>
        <dbReference type="SMART" id="SM00872"/>
    </source>
</evidence>
<dbReference type="EC" id="3.2.1.-" evidence="7"/>
<dbReference type="InterPro" id="IPR000602">
    <property type="entry name" value="Glyco_hydro_38_N"/>
</dbReference>
<dbReference type="InterPro" id="IPR011682">
    <property type="entry name" value="Glyco_hydro_38_C"/>
</dbReference>
<dbReference type="Pfam" id="PF01074">
    <property type="entry name" value="Glyco_hydro_38N"/>
    <property type="match status" value="1"/>
</dbReference>
<evidence type="ECO:0000256" key="3">
    <source>
        <dbReference type="ARBA" id="ARBA00022801"/>
    </source>
</evidence>
<dbReference type="EMBL" id="CAJZBQ010000035">
    <property type="protein sequence ID" value="CAG9324132.1"/>
    <property type="molecule type" value="Genomic_DNA"/>
</dbReference>
<dbReference type="InterPro" id="IPR013780">
    <property type="entry name" value="Glyco_hydro_b"/>
</dbReference>
<dbReference type="SUPFAM" id="SSF88688">
    <property type="entry name" value="Families 57/38 glycoside transferase middle domain"/>
    <property type="match status" value="1"/>
</dbReference>
<dbReference type="Gene3D" id="3.20.110.10">
    <property type="entry name" value="Glycoside hydrolase 38, N terminal domain"/>
    <property type="match status" value="1"/>
</dbReference>
<reference evidence="9" key="1">
    <citation type="submission" date="2021-09" db="EMBL/GenBank/DDBJ databases">
        <authorList>
            <consortium name="AG Swart"/>
            <person name="Singh M."/>
            <person name="Singh A."/>
            <person name="Seah K."/>
            <person name="Emmerich C."/>
        </authorList>
    </citation>
    <scope>NUCLEOTIDE SEQUENCE</scope>
    <source>
        <strain evidence="9">ATCC30299</strain>
    </source>
</reference>
<keyword evidence="6 7" id="KW-0326">Glycosidase</keyword>
<evidence type="ECO:0000313" key="10">
    <source>
        <dbReference type="Proteomes" id="UP001162131"/>
    </source>
</evidence>
<dbReference type="Pfam" id="PF09261">
    <property type="entry name" value="Alpha-mann_mid"/>
    <property type="match status" value="1"/>
</dbReference>
<protein>
    <recommendedName>
        <fullName evidence="7">Alpha-mannosidase</fullName>
        <ecNumber evidence="7">3.2.1.-</ecNumber>
    </recommendedName>
</protein>
<evidence type="ECO:0000256" key="4">
    <source>
        <dbReference type="ARBA" id="ARBA00022833"/>
    </source>
</evidence>
<dbReference type="InterPro" id="IPR015341">
    <property type="entry name" value="Glyco_hydro_38_cen"/>
</dbReference>
<dbReference type="Gene3D" id="2.70.98.30">
    <property type="entry name" value="Golgi alpha-mannosidase II, domain 4"/>
    <property type="match status" value="1"/>
</dbReference>
<dbReference type="InterPro" id="IPR027291">
    <property type="entry name" value="Glyco_hydro_38_N_sf"/>
</dbReference>
<dbReference type="SMART" id="SM00872">
    <property type="entry name" value="Alpha-mann_mid"/>
    <property type="match status" value="1"/>
</dbReference>
<comment type="cofactor">
    <cofactor evidence="7">
        <name>Zn(2+)</name>
        <dbReference type="ChEBI" id="CHEBI:29105"/>
    </cofactor>
    <text evidence="7">Binds 1 zinc ion per subunit.</text>
</comment>
<dbReference type="GO" id="GO:0006013">
    <property type="term" value="P:mannose metabolic process"/>
    <property type="evidence" value="ECO:0007669"/>
    <property type="project" value="InterPro"/>
</dbReference>